<reference evidence="2" key="2">
    <citation type="submission" date="2020-09" db="EMBL/GenBank/DDBJ databases">
        <authorList>
            <person name="Sun Q."/>
            <person name="Zhou Y."/>
        </authorList>
    </citation>
    <scope>NUCLEOTIDE SEQUENCE</scope>
    <source>
        <strain evidence="2">CGMCC 1.15322</strain>
    </source>
</reference>
<sequence>MTSNALNPSPEDLDVSIMDLSPLAWVLEELRKSLDGASKALKRFVREAALAQGAELEALDANQLRLARQQLHQAAGALEMVGMSAPALLLRAMETVVQRFIHSPKQCTEQASNQVELAGLALTAYLEDVLAGKPVSAVSLFPQYRDIQSLIGADRVHPADLWAFEWRWLEPELAGSVEATAYSDTSRQLLDRLTLKLVRSGDAQAAQSLSNICLGLAQTDTEVELKTFWKIAAGFFEALARGLLKVDVYAKRAILRILLQYANLARGIPHASDRLAQDLLFLCTQAVARRASDAPALTAVRASYGLERFQPVDYEAVQFDRFAPALIAQARKRISSAKESWSSVTAGDINRFKMVSDQFSLVTDSLVKLHPPSEPLAQALTQAINSTAASGQAPSPDLGLEVATALLYLEAAFDDLDPKDPQLAARTGRLAQRLDSARIGQAQQPDAWMEELYRRVNHKQTMESVVTELRRLLGQLEMALDDFFRTPEDKTILAAVPGQLEQMRGVLAVLDLEQAALAVTHMGELVEQMLQTGSTEQEARASGSFDRLGNNLGALGFLINMLNYQPALARKNFSYNAAKGELQARTREIDPIP</sequence>
<comment type="caution">
    <text evidence="2">The sequence shown here is derived from an EMBL/GenBank/DDBJ whole genome shotgun (WGS) entry which is preliminary data.</text>
</comment>
<dbReference type="EMBL" id="BMIG01000005">
    <property type="protein sequence ID" value="GGA96969.1"/>
    <property type="molecule type" value="Genomic_DNA"/>
</dbReference>
<name>A0A916WFW5_9BURK</name>
<evidence type="ECO:0000313" key="3">
    <source>
        <dbReference type="Proteomes" id="UP000620596"/>
    </source>
</evidence>
<protein>
    <recommendedName>
        <fullName evidence="1">Scaffold protein FimL second domain-containing protein</fullName>
    </recommendedName>
</protein>
<feature type="domain" description="Scaffold protein FimL second" evidence="1">
    <location>
        <begin position="179"/>
        <end position="316"/>
    </location>
</feature>
<dbReference type="Proteomes" id="UP000620596">
    <property type="component" value="Unassembled WGS sequence"/>
</dbReference>
<dbReference type="InterPro" id="IPR036641">
    <property type="entry name" value="HPT_dom_sf"/>
</dbReference>
<accession>A0A916WFW5</accession>
<dbReference type="AlphaFoldDB" id="A0A916WFW5"/>
<evidence type="ECO:0000259" key="1">
    <source>
        <dbReference type="Pfam" id="PF26379"/>
    </source>
</evidence>
<keyword evidence="3" id="KW-1185">Reference proteome</keyword>
<dbReference type="RefSeq" id="WP_188707980.1">
    <property type="nucleotide sequence ID" value="NZ_BMIG01000005.1"/>
</dbReference>
<proteinExistence type="predicted"/>
<dbReference type="GO" id="GO:0000160">
    <property type="term" value="P:phosphorelay signal transduction system"/>
    <property type="evidence" value="ECO:0007669"/>
    <property type="project" value="InterPro"/>
</dbReference>
<gene>
    <name evidence="2" type="ORF">GCM10011496_17510</name>
</gene>
<dbReference type="InterPro" id="IPR058661">
    <property type="entry name" value="FimL_2nd"/>
</dbReference>
<reference evidence="2" key="1">
    <citation type="journal article" date="2014" name="Int. J. Syst. Evol. Microbiol.">
        <title>Complete genome sequence of Corynebacterium casei LMG S-19264T (=DSM 44701T), isolated from a smear-ripened cheese.</title>
        <authorList>
            <consortium name="US DOE Joint Genome Institute (JGI-PGF)"/>
            <person name="Walter F."/>
            <person name="Albersmeier A."/>
            <person name="Kalinowski J."/>
            <person name="Ruckert C."/>
        </authorList>
    </citation>
    <scope>NUCLEOTIDE SEQUENCE</scope>
    <source>
        <strain evidence="2">CGMCC 1.15322</strain>
    </source>
</reference>
<organism evidence="2 3">
    <name type="scientific">Polaromonas eurypsychrophila</name>
    <dbReference type="NCBI Taxonomy" id="1614635"/>
    <lineage>
        <taxon>Bacteria</taxon>
        <taxon>Pseudomonadati</taxon>
        <taxon>Pseudomonadota</taxon>
        <taxon>Betaproteobacteria</taxon>
        <taxon>Burkholderiales</taxon>
        <taxon>Comamonadaceae</taxon>
        <taxon>Polaromonas</taxon>
    </lineage>
</organism>
<dbReference type="SUPFAM" id="SSF47226">
    <property type="entry name" value="Histidine-containing phosphotransfer domain, HPT domain"/>
    <property type="match status" value="1"/>
</dbReference>
<dbReference type="Pfam" id="PF26379">
    <property type="entry name" value="FimL_2nd"/>
    <property type="match status" value="1"/>
</dbReference>
<evidence type="ECO:0000313" key="2">
    <source>
        <dbReference type="EMBL" id="GGA96969.1"/>
    </source>
</evidence>